<gene>
    <name evidence="1" type="ORF">K435DRAFT_864302</name>
</gene>
<keyword evidence="2" id="KW-1185">Reference proteome</keyword>
<name>A0A4S8LME3_DENBC</name>
<evidence type="ECO:0000313" key="1">
    <source>
        <dbReference type="EMBL" id="THU90439.1"/>
    </source>
</evidence>
<accession>A0A4S8LME3</accession>
<sequence length="303" mass="34047">MSDPLLPPNSNHPTLPQELCDLVIDTIAVDSCDESQNDSDNRLSNLSTCALISKGWRRRAAGHHLFKSLTLPSLTFTKVDWFEGNREPKPDSNQLPELMPQALNRLQQAVQPGGILSQESTILPFVRELTLDFWSLADFFEAARPLLEQIPFVPNQLQGVVFDHVIATDSFLSYLSPLLLNNNDSIKQISILDVIMTSYGPDHKTLPQLRTAIFFNYFPPLPNLEHLFFREVDWDNRSKTDPNAIAPLLPRPRPRIVTLDMDDGFGATMQEMLLFHPEMLTIEALPSRAASASNANSESSERA</sequence>
<evidence type="ECO:0008006" key="3">
    <source>
        <dbReference type="Google" id="ProtNLM"/>
    </source>
</evidence>
<evidence type="ECO:0000313" key="2">
    <source>
        <dbReference type="Proteomes" id="UP000297245"/>
    </source>
</evidence>
<dbReference type="Proteomes" id="UP000297245">
    <property type="component" value="Unassembled WGS sequence"/>
</dbReference>
<dbReference type="EMBL" id="ML179335">
    <property type="protein sequence ID" value="THU90439.1"/>
    <property type="molecule type" value="Genomic_DNA"/>
</dbReference>
<proteinExistence type="predicted"/>
<reference evidence="1 2" key="1">
    <citation type="journal article" date="2019" name="Nat. Ecol. Evol.">
        <title>Megaphylogeny resolves global patterns of mushroom evolution.</title>
        <authorList>
            <person name="Varga T."/>
            <person name="Krizsan K."/>
            <person name="Foldi C."/>
            <person name="Dima B."/>
            <person name="Sanchez-Garcia M."/>
            <person name="Sanchez-Ramirez S."/>
            <person name="Szollosi G.J."/>
            <person name="Szarkandi J.G."/>
            <person name="Papp V."/>
            <person name="Albert L."/>
            <person name="Andreopoulos W."/>
            <person name="Angelini C."/>
            <person name="Antonin V."/>
            <person name="Barry K.W."/>
            <person name="Bougher N.L."/>
            <person name="Buchanan P."/>
            <person name="Buyck B."/>
            <person name="Bense V."/>
            <person name="Catcheside P."/>
            <person name="Chovatia M."/>
            <person name="Cooper J."/>
            <person name="Damon W."/>
            <person name="Desjardin D."/>
            <person name="Finy P."/>
            <person name="Geml J."/>
            <person name="Haridas S."/>
            <person name="Hughes K."/>
            <person name="Justo A."/>
            <person name="Karasinski D."/>
            <person name="Kautmanova I."/>
            <person name="Kiss B."/>
            <person name="Kocsube S."/>
            <person name="Kotiranta H."/>
            <person name="LaButti K.M."/>
            <person name="Lechner B.E."/>
            <person name="Liimatainen K."/>
            <person name="Lipzen A."/>
            <person name="Lukacs Z."/>
            <person name="Mihaltcheva S."/>
            <person name="Morgado L.N."/>
            <person name="Niskanen T."/>
            <person name="Noordeloos M.E."/>
            <person name="Ohm R.A."/>
            <person name="Ortiz-Santana B."/>
            <person name="Ovrebo C."/>
            <person name="Racz N."/>
            <person name="Riley R."/>
            <person name="Savchenko A."/>
            <person name="Shiryaev A."/>
            <person name="Soop K."/>
            <person name="Spirin V."/>
            <person name="Szebenyi C."/>
            <person name="Tomsovsky M."/>
            <person name="Tulloss R.E."/>
            <person name="Uehling J."/>
            <person name="Grigoriev I.V."/>
            <person name="Vagvolgyi C."/>
            <person name="Papp T."/>
            <person name="Martin F.M."/>
            <person name="Miettinen O."/>
            <person name="Hibbett D.S."/>
            <person name="Nagy L.G."/>
        </authorList>
    </citation>
    <scope>NUCLEOTIDE SEQUENCE [LARGE SCALE GENOMIC DNA]</scope>
    <source>
        <strain evidence="1 2">CBS 962.96</strain>
    </source>
</reference>
<dbReference type="OrthoDB" id="3113512at2759"/>
<organism evidence="1 2">
    <name type="scientific">Dendrothele bispora (strain CBS 962.96)</name>
    <dbReference type="NCBI Taxonomy" id="1314807"/>
    <lineage>
        <taxon>Eukaryota</taxon>
        <taxon>Fungi</taxon>
        <taxon>Dikarya</taxon>
        <taxon>Basidiomycota</taxon>
        <taxon>Agaricomycotina</taxon>
        <taxon>Agaricomycetes</taxon>
        <taxon>Agaricomycetidae</taxon>
        <taxon>Agaricales</taxon>
        <taxon>Agaricales incertae sedis</taxon>
        <taxon>Dendrothele</taxon>
    </lineage>
</organism>
<protein>
    <recommendedName>
        <fullName evidence="3">F-box domain-containing protein</fullName>
    </recommendedName>
</protein>
<dbReference type="AlphaFoldDB" id="A0A4S8LME3"/>